<protein>
    <submittedName>
        <fullName evidence="5">BMC domain-containing protein</fullName>
    </submittedName>
</protein>
<feature type="domain" description="BMC" evidence="4">
    <location>
        <begin position="3"/>
        <end position="88"/>
    </location>
</feature>
<dbReference type="SMART" id="SM00877">
    <property type="entry name" value="BMC"/>
    <property type="match status" value="2"/>
</dbReference>
<evidence type="ECO:0000256" key="1">
    <source>
        <dbReference type="ARBA" id="ARBA00024322"/>
    </source>
</evidence>
<dbReference type="InterPro" id="IPR037233">
    <property type="entry name" value="CcmK-like_sf"/>
</dbReference>
<dbReference type="InterPro" id="IPR044872">
    <property type="entry name" value="CcmK/CsoS1_BMC"/>
</dbReference>
<dbReference type="InterPro" id="IPR011238">
    <property type="entry name" value="Micro_shell_prot_PduT"/>
</dbReference>
<keyword evidence="6" id="KW-1185">Reference proteome</keyword>
<dbReference type="GO" id="GO:0031469">
    <property type="term" value="C:bacterial microcompartment"/>
    <property type="evidence" value="ECO:0007669"/>
    <property type="project" value="UniProtKB-SubCell"/>
</dbReference>
<name>A0A6H3FET4_9BACT</name>
<sequence length="190" mass="19287">MDTLGIVDSRSIAAGTALADSMLKAAAVTLVRASVVCAGRLLIVVEGDREAVETAVRTAREAEASLAGSYIISPVDPQVQAALRRRPQPAAGQALGVVECRNAADGVMAADAAVKKAQVALMRLVLGQGIGGKSFFVLTGDVAAVREAVDTATAELGKSLLRAVVLPRPEPEVTQALAGVAKPNPAPAGE</sequence>
<dbReference type="InterPro" id="IPR000249">
    <property type="entry name" value="BMC_dom"/>
</dbReference>
<feature type="domain" description="BMC" evidence="4">
    <location>
        <begin position="94"/>
        <end position="178"/>
    </location>
</feature>
<dbReference type="PANTHER" id="PTHR33941">
    <property type="entry name" value="PROPANEDIOL UTILIZATION PROTEIN PDUA"/>
    <property type="match status" value="1"/>
</dbReference>
<evidence type="ECO:0000256" key="3">
    <source>
        <dbReference type="PROSITE-ProRule" id="PRU01278"/>
    </source>
</evidence>
<keyword evidence="2" id="KW-1283">Bacterial microcompartment</keyword>
<dbReference type="Gene3D" id="3.30.70.1710">
    <property type="match status" value="2"/>
</dbReference>
<accession>A0A6H3FET4</accession>
<comment type="subcellular location">
    <subcellularLocation>
        <location evidence="1">Bacterial microcompartment</location>
    </subcellularLocation>
</comment>
<evidence type="ECO:0000313" key="6">
    <source>
        <dbReference type="Proteomes" id="UP000292919"/>
    </source>
</evidence>
<dbReference type="PROSITE" id="PS51930">
    <property type="entry name" value="BMC_2"/>
    <property type="match status" value="2"/>
</dbReference>
<evidence type="ECO:0000259" key="4">
    <source>
        <dbReference type="PROSITE" id="PS51930"/>
    </source>
</evidence>
<dbReference type="PIRSF" id="PIRSF034834">
    <property type="entry name" value="PduT"/>
    <property type="match status" value="1"/>
</dbReference>
<dbReference type="CDD" id="cd07054">
    <property type="entry name" value="BMC_PduT_repeat2"/>
    <property type="match status" value="1"/>
</dbReference>
<proteinExistence type="inferred from homology"/>
<dbReference type="Pfam" id="PF00936">
    <property type="entry name" value="BMC"/>
    <property type="match status" value="2"/>
</dbReference>
<dbReference type="Proteomes" id="UP000292919">
    <property type="component" value="Unassembled WGS sequence"/>
</dbReference>
<dbReference type="RefSeq" id="WP_118228874.1">
    <property type="nucleotide sequence ID" value="NZ_JAQDZC010000015.1"/>
</dbReference>
<dbReference type="InterPro" id="IPR050575">
    <property type="entry name" value="BMC_shell"/>
</dbReference>
<dbReference type="SUPFAM" id="SSF143414">
    <property type="entry name" value="CcmK-like"/>
    <property type="match status" value="2"/>
</dbReference>
<comment type="caution">
    <text evidence="5">The sequence shown here is derived from an EMBL/GenBank/DDBJ whole genome shotgun (WGS) entry which is preliminary data.</text>
</comment>
<organism evidence="5 6">
    <name type="scientific">Desulfovibrio legallii</name>
    <dbReference type="NCBI Taxonomy" id="571438"/>
    <lineage>
        <taxon>Bacteria</taxon>
        <taxon>Pseudomonadati</taxon>
        <taxon>Thermodesulfobacteriota</taxon>
        <taxon>Desulfovibrionia</taxon>
        <taxon>Desulfovibrionales</taxon>
        <taxon>Desulfovibrionaceae</taxon>
        <taxon>Desulfovibrio</taxon>
    </lineage>
</organism>
<comment type="similarity">
    <text evidence="3">Belongs to the bacterial microcompartments protein family.</text>
</comment>
<dbReference type="AlphaFoldDB" id="A0A6H3FET4"/>
<gene>
    <name evidence="5" type="ORF">EB812_01175</name>
</gene>
<evidence type="ECO:0000313" key="5">
    <source>
        <dbReference type="EMBL" id="TBH81919.1"/>
    </source>
</evidence>
<reference evidence="5 6" key="1">
    <citation type="submission" date="2018-12" db="EMBL/GenBank/DDBJ databases">
        <title>First genome draft of Desulfovibrio legallis sp. nov.</title>
        <authorList>
            <person name="Ben Dhia O."/>
            <person name="Najjari A."/>
            <person name="Ferjani R."/>
            <person name="Fhoula I."/>
            <person name="Fardeau M.-L."/>
            <person name="Boudabbous A."/>
            <person name="Ouzari H.I."/>
        </authorList>
    </citation>
    <scope>NUCLEOTIDE SEQUENCE [LARGE SCALE GENOMIC DNA]</scope>
    <source>
        <strain evidence="5 6">H1T</strain>
    </source>
</reference>
<evidence type="ECO:0000256" key="2">
    <source>
        <dbReference type="ARBA" id="ARBA00024446"/>
    </source>
</evidence>
<dbReference type="PANTHER" id="PTHR33941:SF11">
    <property type="entry name" value="BACTERIAL MICROCOMPARTMENT SHELL PROTEIN PDUJ"/>
    <property type="match status" value="1"/>
</dbReference>
<dbReference type="EMBL" id="SIXC01000001">
    <property type="protein sequence ID" value="TBH81919.1"/>
    <property type="molecule type" value="Genomic_DNA"/>
</dbReference>